<name>C1NAG6_MICPC</name>
<dbReference type="KEGG" id="mpp:MICPUCDRAFT_54896"/>
<dbReference type="Proteomes" id="UP000001876">
    <property type="component" value="Unassembled WGS sequence"/>
</dbReference>
<reference evidence="2 3" key="1">
    <citation type="journal article" date="2009" name="Science">
        <title>Green evolution and dynamic adaptations revealed by genomes of the marine picoeukaryotes Micromonas.</title>
        <authorList>
            <person name="Worden A.Z."/>
            <person name="Lee J.H."/>
            <person name="Mock T."/>
            <person name="Rouze P."/>
            <person name="Simmons M.P."/>
            <person name="Aerts A.L."/>
            <person name="Allen A.E."/>
            <person name="Cuvelier M.L."/>
            <person name="Derelle E."/>
            <person name="Everett M.V."/>
            <person name="Foulon E."/>
            <person name="Grimwood J."/>
            <person name="Gundlach H."/>
            <person name="Henrissat B."/>
            <person name="Napoli C."/>
            <person name="McDonald S.M."/>
            <person name="Parker M.S."/>
            <person name="Rombauts S."/>
            <person name="Salamov A."/>
            <person name="Von Dassow P."/>
            <person name="Badger J.H."/>
            <person name="Coutinho P.M."/>
            <person name="Demir E."/>
            <person name="Dubchak I."/>
            <person name="Gentemann C."/>
            <person name="Eikrem W."/>
            <person name="Gready J.E."/>
            <person name="John U."/>
            <person name="Lanier W."/>
            <person name="Lindquist E.A."/>
            <person name="Lucas S."/>
            <person name="Mayer K.F."/>
            <person name="Moreau H."/>
            <person name="Not F."/>
            <person name="Otillar R."/>
            <person name="Panaud O."/>
            <person name="Pangilinan J."/>
            <person name="Paulsen I."/>
            <person name="Piegu B."/>
            <person name="Poliakov A."/>
            <person name="Robbens S."/>
            <person name="Schmutz J."/>
            <person name="Toulza E."/>
            <person name="Wyss T."/>
            <person name="Zelensky A."/>
            <person name="Zhou K."/>
            <person name="Armbrust E.V."/>
            <person name="Bhattacharya D."/>
            <person name="Goodenough U.W."/>
            <person name="Van de Peer Y."/>
            <person name="Grigoriev I.V."/>
        </authorList>
    </citation>
    <scope>NUCLEOTIDE SEQUENCE [LARGE SCALE GENOMIC DNA]</scope>
    <source>
        <strain evidence="2 3">CCMP1545</strain>
    </source>
</reference>
<proteinExistence type="predicted"/>
<dbReference type="RefSeq" id="XP_003064956.1">
    <property type="nucleotide sequence ID" value="XM_003064910.1"/>
</dbReference>
<protein>
    <submittedName>
        <fullName evidence="2">Predicted protein</fullName>
    </submittedName>
</protein>
<evidence type="ECO:0000313" key="2">
    <source>
        <dbReference type="EMBL" id="EEH50936.1"/>
    </source>
</evidence>
<dbReference type="EMBL" id="GG663753">
    <property type="protein sequence ID" value="EEH50936.1"/>
    <property type="molecule type" value="Genomic_DNA"/>
</dbReference>
<accession>C1NAG6</accession>
<evidence type="ECO:0000256" key="1">
    <source>
        <dbReference type="SAM" id="MobiDB-lite"/>
    </source>
</evidence>
<sequence length="340" mass="38990">MTKVKVFGCEVYELISKQSNTGLGQKLNPRAKAFMYVGHSETTIADSYKLYDRVSKTVKTGSISKCTENVDEYGKVLSKHNHSYAHDFSVRETLPEDFCEGKEAEKFLVKVVQDFDLYHDSENATTHLLIKVKPSTGQARWMFATSMFKKKSEKNLKIMFSKLQNFLNKKDSQNPYRIKDLRIAVQPFLSEVYWMRILPGKPLPGKDRMKTVHAAYILSHNPNSKNLWTIVRFTDGVLYEADDSELKFHKEDLPNNCKIASQAWKQDIEVNAVLNYDLFSERGIEHSGAQVCAISSASEKLNKTYLNKPEPTTYKESQKTDEAEQWKAATEAELKQMEDL</sequence>
<dbReference type="AlphaFoldDB" id="C1NAG6"/>
<feature type="region of interest" description="Disordered" evidence="1">
    <location>
        <begin position="307"/>
        <end position="327"/>
    </location>
</feature>
<keyword evidence="3" id="KW-1185">Reference proteome</keyword>
<gene>
    <name evidence="2" type="ORF">MICPUCDRAFT_54896</name>
</gene>
<feature type="compositionally biased region" description="Basic and acidic residues" evidence="1">
    <location>
        <begin position="316"/>
        <end position="327"/>
    </location>
</feature>
<dbReference type="GeneID" id="9690397"/>
<organism evidence="3">
    <name type="scientific">Micromonas pusilla (strain CCMP1545)</name>
    <name type="common">Picoplanktonic green alga</name>
    <dbReference type="NCBI Taxonomy" id="564608"/>
    <lineage>
        <taxon>Eukaryota</taxon>
        <taxon>Viridiplantae</taxon>
        <taxon>Chlorophyta</taxon>
        <taxon>Mamiellophyceae</taxon>
        <taxon>Mamiellales</taxon>
        <taxon>Mamiellaceae</taxon>
        <taxon>Micromonas</taxon>
    </lineage>
</organism>
<evidence type="ECO:0000313" key="3">
    <source>
        <dbReference type="Proteomes" id="UP000001876"/>
    </source>
</evidence>